<keyword evidence="4" id="KW-1185">Reference proteome</keyword>
<dbReference type="PANTHER" id="PTHR38790">
    <property type="entry name" value="2EXR DOMAIN-CONTAINING PROTEIN-RELATED"/>
    <property type="match status" value="1"/>
</dbReference>
<protein>
    <recommendedName>
        <fullName evidence="2">DUF7730 domain-containing protein</fullName>
    </recommendedName>
</protein>
<comment type="caution">
    <text evidence="3">The sequence shown here is derived from an EMBL/GenBank/DDBJ whole genome shotgun (WGS) entry which is preliminary data.</text>
</comment>
<reference evidence="3" key="1">
    <citation type="submission" date="2018-12" db="EMBL/GenBank/DDBJ databases">
        <authorList>
            <person name="Syme R.A."/>
            <person name="Farfan-Caceres L."/>
            <person name="Lichtenzveig J."/>
        </authorList>
    </citation>
    <scope>NUCLEOTIDE SEQUENCE</scope>
    <source>
        <strain evidence="3">Al4</strain>
    </source>
</reference>
<dbReference type="Proteomes" id="UP000651452">
    <property type="component" value="Unassembled WGS sequence"/>
</dbReference>
<feature type="region of interest" description="Disordered" evidence="1">
    <location>
        <begin position="1"/>
        <end position="38"/>
    </location>
</feature>
<evidence type="ECO:0000313" key="4">
    <source>
        <dbReference type="Proteomes" id="UP000651452"/>
    </source>
</evidence>
<name>A0A8H7IXQ2_9PLEO</name>
<evidence type="ECO:0000256" key="1">
    <source>
        <dbReference type="SAM" id="MobiDB-lite"/>
    </source>
</evidence>
<dbReference type="OrthoDB" id="5413827at2759"/>
<proteinExistence type="predicted"/>
<evidence type="ECO:0000313" key="3">
    <source>
        <dbReference type="EMBL" id="KAF9692720.1"/>
    </source>
</evidence>
<dbReference type="AlphaFoldDB" id="A0A8H7IXQ2"/>
<dbReference type="EMBL" id="RZGK01000017">
    <property type="protein sequence ID" value="KAF9692720.1"/>
    <property type="molecule type" value="Genomic_DNA"/>
</dbReference>
<accession>A0A8H7IXQ2</accession>
<dbReference type="Pfam" id="PF24864">
    <property type="entry name" value="DUF7730"/>
    <property type="match status" value="1"/>
</dbReference>
<evidence type="ECO:0000259" key="2">
    <source>
        <dbReference type="Pfam" id="PF24864"/>
    </source>
</evidence>
<reference evidence="3" key="2">
    <citation type="submission" date="2020-09" db="EMBL/GenBank/DDBJ databases">
        <title>Reference genome assembly for Australian Ascochyta lentis isolate Al4.</title>
        <authorList>
            <person name="Lee R.C."/>
            <person name="Farfan-Caceres L.M."/>
            <person name="Debler J.W."/>
            <person name="Williams A.H."/>
            <person name="Henares B.M."/>
        </authorList>
    </citation>
    <scope>NUCLEOTIDE SEQUENCE</scope>
    <source>
        <strain evidence="3">Al4</strain>
    </source>
</reference>
<feature type="domain" description="DUF7730" evidence="2">
    <location>
        <begin position="59"/>
        <end position="114"/>
    </location>
</feature>
<organism evidence="3 4">
    <name type="scientific">Ascochyta lentis</name>
    <dbReference type="NCBI Taxonomy" id="205686"/>
    <lineage>
        <taxon>Eukaryota</taxon>
        <taxon>Fungi</taxon>
        <taxon>Dikarya</taxon>
        <taxon>Ascomycota</taxon>
        <taxon>Pezizomycotina</taxon>
        <taxon>Dothideomycetes</taxon>
        <taxon>Pleosporomycetidae</taxon>
        <taxon>Pleosporales</taxon>
        <taxon>Pleosporineae</taxon>
        <taxon>Didymellaceae</taxon>
        <taxon>Ascochyta</taxon>
    </lineage>
</organism>
<sequence length="306" mass="34584">MAPKKRARAKVPSATPPNKRQKLSQQQPQHVLAAAATAPSAASPQDAPFVDITALNAVQSPLLRLPAELRNKIWSYAYGDEFVHVDQGFSKHRLFRFHVCQHKGSSRPCGCSRNTPLFSIPLVSKQFWWEVSASFQSSATLVFNTEDSYNVLRAFLRSAHAFLAQVRYLELLVLSEHWMYRGDLRGYALTSALVGTMKNLQGIRLSLDFDFGPMYLLSDPDIMRSADWKGSGIPRIIQSFRQHKLNPDKIAVDVRLSMCPWRSVLHLNGNFKPSASDLVSFEEAIKNALLDHHPRRLSKRMRGTEE</sequence>
<dbReference type="InterPro" id="IPR056632">
    <property type="entry name" value="DUF7730"/>
</dbReference>
<gene>
    <name evidence="3" type="ORF">EKO04_009235</name>
</gene>